<accession>A0ABM9VJU6</accession>
<evidence type="ECO:0000313" key="2">
    <source>
        <dbReference type="EMBL" id="CUX51785.1"/>
    </source>
</evidence>
<sequence length="455" mass="50109">MEGQLETVGITGLRQQFLGLVRVISIDLDCRIVTEITFGNDLTGRNALSIHDAVNKCFTVDRQGQGTAHFRLQKRVLAIRPLGERRFLSGLIHVEIHDAVAGNIDDLQLVGCLKPAGIGRRNAFDHVDITRKHGGNARARVLEDAEGHFVPGSLFAPIGIVPGNHDIVVRRPGHEFERAGADDALAAIHLARRYLFHFGRENGDTAEVVEQQRRRAGRRYAHGQRVNGGDLGDRLHIGGKRAWAVGRGQRDALDAGNHVLGGKIAAVVEFHAFAQLEFPGLVIDDFPGSGECGLYLLLLVLVDEAIENIARHRAVRADDVKLRIHGRCRSGKTNGEVLCLTCERHGENRRCQCGCESRKLHDEDSSGLFQRALSLRDQKELTLLYGKEKLHLVQSSCLNVMGGVKVAVETTAGRSFPQRHDDRRHYGCGGSHERNATGGQPADPRSRRHRADDPV</sequence>
<organism evidence="2 3">
    <name type="scientific">Agrobacterium genomosp. 13 str. CFBP 6927</name>
    <dbReference type="NCBI Taxonomy" id="1183428"/>
    <lineage>
        <taxon>Bacteria</taxon>
        <taxon>Pseudomonadati</taxon>
        <taxon>Pseudomonadota</taxon>
        <taxon>Alphaproteobacteria</taxon>
        <taxon>Hyphomicrobiales</taxon>
        <taxon>Rhizobiaceae</taxon>
        <taxon>Rhizobium/Agrobacterium group</taxon>
        <taxon>Agrobacterium</taxon>
        <taxon>Agrobacterium tumefaciens complex</taxon>
    </lineage>
</organism>
<keyword evidence="3" id="KW-1185">Reference proteome</keyword>
<feature type="region of interest" description="Disordered" evidence="1">
    <location>
        <begin position="415"/>
        <end position="455"/>
    </location>
</feature>
<feature type="compositionally biased region" description="Basic and acidic residues" evidence="1">
    <location>
        <begin position="418"/>
        <end position="435"/>
    </location>
</feature>
<dbReference type="Proteomes" id="UP000191812">
    <property type="component" value="Unassembled WGS sequence"/>
</dbReference>
<protein>
    <submittedName>
        <fullName evidence="2">Uncharacterized protein</fullName>
    </submittedName>
</protein>
<evidence type="ECO:0000256" key="1">
    <source>
        <dbReference type="SAM" id="MobiDB-lite"/>
    </source>
</evidence>
<comment type="caution">
    <text evidence="2">The sequence shown here is derived from an EMBL/GenBank/DDBJ whole genome shotgun (WGS) entry which is preliminary data.</text>
</comment>
<dbReference type="EMBL" id="FBWH01000037">
    <property type="protein sequence ID" value="CUX51785.1"/>
    <property type="molecule type" value="Genomic_DNA"/>
</dbReference>
<name>A0ABM9VJU6_9HYPH</name>
<gene>
    <name evidence="2" type="ORF">AGR13a_Lc110299</name>
</gene>
<reference evidence="2 3" key="1">
    <citation type="submission" date="2016-01" db="EMBL/GenBank/DDBJ databases">
        <authorList>
            <person name="Regsiter A."/>
            <person name="william w."/>
        </authorList>
    </citation>
    <scope>NUCLEOTIDE SEQUENCE [LARGE SCALE GENOMIC DNA]</scope>
    <source>
        <strain evidence="2 3">CFBP 6927</strain>
    </source>
</reference>
<proteinExistence type="predicted"/>
<evidence type="ECO:0000313" key="3">
    <source>
        <dbReference type="Proteomes" id="UP000191812"/>
    </source>
</evidence>